<dbReference type="SUPFAM" id="SSF48179">
    <property type="entry name" value="6-phosphogluconate dehydrogenase C-terminal domain-like"/>
    <property type="match status" value="1"/>
</dbReference>
<feature type="domain" description="3-hydroxyacyl-CoA dehydrogenase NAD binding" evidence="4">
    <location>
        <begin position="7"/>
        <end position="178"/>
    </location>
</feature>
<dbReference type="PANTHER" id="PTHR48075:SF1">
    <property type="entry name" value="LAMBDA-CRYSTALLIN HOMOLOG"/>
    <property type="match status" value="1"/>
</dbReference>
<protein>
    <submittedName>
        <fullName evidence="5">3-hydroxyacyl-CoA dehydrogenase</fullName>
    </submittedName>
</protein>
<dbReference type="EMBL" id="JAAAML010000002">
    <property type="protein sequence ID" value="MCO6409283.1"/>
    <property type="molecule type" value="Genomic_DNA"/>
</dbReference>
<evidence type="ECO:0000313" key="5">
    <source>
        <dbReference type="EMBL" id="MCO6409283.1"/>
    </source>
</evidence>
<dbReference type="InterPro" id="IPR008927">
    <property type="entry name" value="6-PGluconate_DH-like_C_sf"/>
</dbReference>
<reference evidence="5 6" key="1">
    <citation type="submission" date="2020-01" db="EMBL/GenBank/DDBJ databases">
        <title>Genomes of bacteria type strains.</title>
        <authorList>
            <person name="Chen J."/>
            <person name="Zhu S."/>
            <person name="Yang J."/>
        </authorList>
    </citation>
    <scope>NUCLEOTIDE SEQUENCE [LARGE SCALE GENOMIC DNA]</scope>
    <source>
        <strain evidence="5 6">DSM 16655</strain>
    </source>
</reference>
<dbReference type="InterPro" id="IPR006108">
    <property type="entry name" value="3HC_DH_C"/>
</dbReference>
<dbReference type="RefSeq" id="WP_252916192.1">
    <property type="nucleotide sequence ID" value="NZ_JAAAML010000002.1"/>
</dbReference>
<dbReference type="Pfam" id="PF02737">
    <property type="entry name" value="3HCDH_N"/>
    <property type="match status" value="1"/>
</dbReference>
<dbReference type="SUPFAM" id="SSF51735">
    <property type="entry name" value="NAD(P)-binding Rossmann-fold domains"/>
    <property type="match status" value="1"/>
</dbReference>
<feature type="domain" description="3-hydroxyacyl-CoA dehydrogenase C-terminal" evidence="3">
    <location>
        <begin position="184"/>
        <end position="253"/>
    </location>
</feature>
<evidence type="ECO:0000259" key="3">
    <source>
        <dbReference type="Pfam" id="PF00725"/>
    </source>
</evidence>
<evidence type="ECO:0000259" key="4">
    <source>
        <dbReference type="Pfam" id="PF02737"/>
    </source>
</evidence>
<dbReference type="Pfam" id="PF00725">
    <property type="entry name" value="3HCDH"/>
    <property type="match status" value="1"/>
</dbReference>
<keyword evidence="6" id="KW-1185">Reference proteome</keyword>
<dbReference type="Gene3D" id="1.10.1040.10">
    <property type="entry name" value="N-(1-d-carboxylethyl)-l-norvaline Dehydrogenase, domain 2"/>
    <property type="match status" value="1"/>
</dbReference>
<dbReference type="InterPro" id="IPR006180">
    <property type="entry name" value="3-OHacyl-CoA_DH_CS"/>
</dbReference>
<dbReference type="Proteomes" id="UP001320715">
    <property type="component" value="Unassembled WGS sequence"/>
</dbReference>
<name>A0ABT1CTQ9_9HYPH</name>
<accession>A0ABT1CTQ9</accession>
<evidence type="ECO:0000313" key="6">
    <source>
        <dbReference type="Proteomes" id="UP001320715"/>
    </source>
</evidence>
<gene>
    <name evidence="5" type="ORF">GTW23_13950</name>
</gene>
<dbReference type="InterPro" id="IPR006176">
    <property type="entry name" value="3-OHacyl-CoA_DH_NAD-bd"/>
</dbReference>
<dbReference type="InterPro" id="IPR036291">
    <property type="entry name" value="NAD(P)-bd_dom_sf"/>
</dbReference>
<proteinExistence type="inferred from homology"/>
<keyword evidence="2" id="KW-0560">Oxidoreductase</keyword>
<comment type="similarity">
    <text evidence="1">Belongs to the 3-hydroxyacyl-CoA dehydrogenase family.</text>
</comment>
<evidence type="ECO:0000256" key="2">
    <source>
        <dbReference type="ARBA" id="ARBA00023002"/>
    </source>
</evidence>
<dbReference type="InterPro" id="IPR013328">
    <property type="entry name" value="6PGD_dom2"/>
</dbReference>
<dbReference type="PANTHER" id="PTHR48075">
    <property type="entry name" value="3-HYDROXYACYL-COA DEHYDROGENASE FAMILY PROTEIN"/>
    <property type="match status" value="1"/>
</dbReference>
<dbReference type="Gene3D" id="3.40.50.720">
    <property type="entry name" value="NAD(P)-binding Rossmann-like Domain"/>
    <property type="match status" value="1"/>
</dbReference>
<evidence type="ECO:0000256" key="1">
    <source>
        <dbReference type="ARBA" id="ARBA00009463"/>
    </source>
</evidence>
<dbReference type="PROSITE" id="PS00067">
    <property type="entry name" value="3HCDH"/>
    <property type="match status" value="1"/>
</dbReference>
<comment type="caution">
    <text evidence="5">The sequence shown here is derived from an EMBL/GenBank/DDBJ whole genome shotgun (WGS) entry which is preliminary data.</text>
</comment>
<organism evidence="5 6">
    <name type="scientific">Hoeflea alexandrii</name>
    <dbReference type="NCBI Taxonomy" id="288436"/>
    <lineage>
        <taxon>Bacteria</taxon>
        <taxon>Pseudomonadati</taxon>
        <taxon>Pseudomonadota</taxon>
        <taxon>Alphaproteobacteria</taxon>
        <taxon>Hyphomicrobiales</taxon>
        <taxon>Rhizobiaceae</taxon>
        <taxon>Hoeflea</taxon>
    </lineage>
</organism>
<sequence length="314" mass="33466">MKQAGHLVVLGAGSIGVSFSAVFRDAGFEVTICDPDTERSSAATQAIEAQRAAMALAGLERGGNGKLNVVGSLDSTVEKADMVIEAGPERLEDKQAIFLDLLERASQDAILATASSAIPMSRILPRPADQARCLVAHPVNPPAILRLIELCPAPATSPQTMEKASLLFDRAGFRSVRLGHEIEGFVLNRLQGAVLREAYRLVDEGVVGAEDLDAVMRLGLGPRWALSGPFETAELNTPGGIRAHAARMGPAYRAMGEGRGETGCDWSTALVSRVESERRAVVSEQALPKRAEWRVKAVARLVAVRDKLLGEADV</sequence>